<proteinExistence type="predicted"/>
<name>A0A7W5E215_9BACT</name>
<evidence type="ECO:0000313" key="1">
    <source>
        <dbReference type="EMBL" id="MBB3208751.1"/>
    </source>
</evidence>
<comment type="caution">
    <text evidence="1">The sequence shown here is derived from an EMBL/GenBank/DDBJ whole genome shotgun (WGS) entry which is preliminary data.</text>
</comment>
<sequence length="50" mass="5497">MVKVAPILTSRYPHRETGSCDTAYLSISLVSPLVGSAPRSRTKRPHDFTP</sequence>
<dbReference type="EMBL" id="JACHXU010000018">
    <property type="protein sequence ID" value="MBB3208751.1"/>
    <property type="molecule type" value="Genomic_DNA"/>
</dbReference>
<accession>A0A7W5E215</accession>
<evidence type="ECO:0000313" key="2">
    <source>
        <dbReference type="Proteomes" id="UP000536179"/>
    </source>
</evidence>
<reference evidence="1 2" key="1">
    <citation type="submission" date="2020-08" db="EMBL/GenBank/DDBJ databases">
        <title>Genomic Encyclopedia of Type Strains, Phase III (KMG-III): the genomes of soil and plant-associated and newly described type strains.</title>
        <authorList>
            <person name="Whitman W."/>
        </authorList>
    </citation>
    <scope>NUCLEOTIDE SEQUENCE [LARGE SCALE GENOMIC DNA]</scope>
    <source>
        <strain evidence="1 2">CECT 8075</strain>
    </source>
</reference>
<protein>
    <submittedName>
        <fullName evidence="1">Uncharacterized protein</fullName>
    </submittedName>
</protein>
<dbReference type="AlphaFoldDB" id="A0A7W5E215"/>
<dbReference type="Proteomes" id="UP000536179">
    <property type="component" value="Unassembled WGS sequence"/>
</dbReference>
<keyword evidence="2" id="KW-1185">Reference proteome</keyword>
<organism evidence="1 2">
    <name type="scientific">Aporhodopirellula rubra</name>
    <dbReference type="NCBI Taxonomy" id="980271"/>
    <lineage>
        <taxon>Bacteria</taxon>
        <taxon>Pseudomonadati</taxon>
        <taxon>Planctomycetota</taxon>
        <taxon>Planctomycetia</taxon>
        <taxon>Pirellulales</taxon>
        <taxon>Pirellulaceae</taxon>
        <taxon>Aporhodopirellula</taxon>
    </lineage>
</organism>
<gene>
    <name evidence="1" type="ORF">FHS27_004584</name>
</gene>